<feature type="compositionally biased region" description="Basic and acidic residues" evidence="1">
    <location>
        <begin position="280"/>
        <end position="294"/>
    </location>
</feature>
<organism evidence="2 3">
    <name type="scientific">Thalassiosira oceanica</name>
    <name type="common">Marine diatom</name>
    <dbReference type="NCBI Taxonomy" id="159749"/>
    <lineage>
        <taxon>Eukaryota</taxon>
        <taxon>Sar</taxon>
        <taxon>Stramenopiles</taxon>
        <taxon>Ochrophyta</taxon>
        <taxon>Bacillariophyta</taxon>
        <taxon>Coscinodiscophyceae</taxon>
        <taxon>Thalassiosirophycidae</taxon>
        <taxon>Thalassiosirales</taxon>
        <taxon>Thalassiosiraceae</taxon>
        <taxon>Thalassiosira</taxon>
    </lineage>
</organism>
<feature type="compositionally biased region" description="Basic residues" evidence="1">
    <location>
        <begin position="182"/>
        <end position="194"/>
    </location>
</feature>
<evidence type="ECO:0000256" key="1">
    <source>
        <dbReference type="SAM" id="MobiDB-lite"/>
    </source>
</evidence>
<reference evidence="2 3" key="1">
    <citation type="journal article" date="2012" name="Genome Biol.">
        <title>Genome and low-iron response of an oceanic diatom adapted to chronic iron limitation.</title>
        <authorList>
            <person name="Lommer M."/>
            <person name="Specht M."/>
            <person name="Roy A.S."/>
            <person name="Kraemer L."/>
            <person name="Andreson R."/>
            <person name="Gutowska M.A."/>
            <person name="Wolf J."/>
            <person name="Bergner S.V."/>
            <person name="Schilhabel M.B."/>
            <person name="Klostermeier U.C."/>
            <person name="Beiko R.G."/>
            <person name="Rosenstiel P."/>
            <person name="Hippler M."/>
            <person name="Laroche J."/>
        </authorList>
    </citation>
    <scope>NUCLEOTIDE SEQUENCE [LARGE SCALE GENOMIC DNA]</scope>
    <source>
        <strain evidence="2 3">CCMP1005</strain>
    </source>
</reference>
<name>K0RUM2_THAOC</name>
<gene>
    <name evidence="2" type="ORF">THAOC_30655</name>
</gene>
<evidence type="ECO:0000313" key="2">
    <source>
        <dbReference type="EMBL" id="EJK50382.1"/>
    </source>
</evidence>
<feature type="compositionally biased region" description="Basic and acidic residues" evidence="1">
    <location>
        <begin position="111"/>
        <end position="125"/>
    </location>
</feature>
<accession>K0RUM2</accession>
<feature type="region of interest" description="Disordered" evidence="1">
    <location>
        <begin position="45"/>
        <end position="142"/>
    </location>
</feature>
<protein>
    <submittedName>
        <fullName evidence="2">Uncharacterized protein</fullName>
    </submittedName>
</protein>
<dbReference type="AlphaFoldDB" id="K0RUM2"/>
<keyword evidence="3" id="KW-1185">Reference proteome</keyword>
<sequence length="326" mass="35754">MEEVDVDALDRLFGRYTPEVIRTISLLSGDDVGVAKEHLARLRRQAALPGRQGDADGNIADDRNRPVSPEELVRSLRRDVRSRMRRGSDDGDARPTAPTGSPPETTTMPREPPRESSAREQEERSGSFLRRPRSADAATREPPRRPVVRLLIRPDIEAGLRNLDAPPAWRRRRRFYGEKVPPRRARRPALRGRRPPAAGFGGRFQRGLAGHAKPGPRHPADGLGPRRRGSPSPPDSDWKGAVGPRRRAALLRQASAAAPVPRGHSREKAARSLCGPAGLARDHPERGPAPDGHRVVARGSGAEALGVQRAARSRRRCRSLVAVGPR</sequence>
<dbReference type="EMBL" id="AGNL01043859">
    <property type="protein sequence ID" value="EJK50382.1"/>
    <property type="molecule type" value="Genomic_DNA"/>
</dbReference>
<comment type="caution">
    <text evidence="2">The sequence shown here is derived from an EMBL/GenBank/DDBJ whole genome shotgun (WGS) entry which is preliminary data.</text>
</comment>
<feature type="compositionally biased region" description="Basic and acidic residues" evidence="1">
    <location>
        <begin position="71"/>
        <end position="93"/>
    </location>
</feature>
<feature type="region of interest" description="Disordered" evidence="1">
    <location>
        <begin position="180"/>
        <end position="326"/>
    </location>
</feature>
<evidence type="ECO:0000313" key="3">
    <source>
        <dbReference type="Proteomes" id="UP000266841"/>
    </source>
</evidence>
<dbReference type="Proteomes" id="UP000266841">
    <property type="component" value="Unassembled WGS sequence"/>
</dbReference>
<proteinExistence type="predicted"/>